<dbReference type="NCBIfam" id="NF008387">
    <property type="entry name" value="PRK11183.1"/>
    <property type="match status" value="1"/>
</dbReference>
<evidence type="ECO:0000313" key="9">
    <source>
        <dbReference type="Proteomes" id="UP000004840"/>
    </source>
</evidence>
<dbReference type="InterPro" id="IPR006094">
    <property type="entry name" value="Oxid_FAD_bind_N"/>
</dbReference>
<comment type="caution">
    <text evidence="8">The sequence shown here is derived from an EMBL/GenBank/DDBJ whole genome shotgun (WGS) entry which is preliminary data.</text>
</comment>
<dbReference type="AlphaFoldDB" id="G7HYS9"/>
<evidence type="ECO:0000256" key="2">
    <source>
        <dbReference type="ARBA" id="ARBA00022630"/>
    </source>
</evidence>
<feature type="binding site" evidence="5 6">
    <location>
        <position position="192"/>
    </location>
    <ligand>
        <name>FAD</name>
        <dbReference type="ChEBI" id="CHEBI:57692"/>
    </ligand>
</feature>
<evidence type="ECO:0000256" key="6">
    <source>
        <dbReference type="PIRSR" id="PIRSR000101-1"/>
    </source>
</evidence>
<dbReference type="SUPFAM" id="SSF56176">
    <property type="entry name" value="FAD-binding/transporter-associated domain-like"/>
    <property type="match status" value="1"/>
</dbReference>
<dbReference type="EMBL" id="CAFW01000079">
    <property type="protein sequence ID" value="CCE55344.1"/>
    <property type="molecule type" value="Genomic_DNA"/>
</dbReference>
<dbReference type="InterPro" id="IPR016169">
    <property type="entry name" value="FAD-bd_PCMH_sub2"/>
</dbReference>
<dbReference type="Gene3D" id="3.30.465.10">
    <property type="match status" value="1"/>
</dbReference>
<evidence type="ECO:0000256" key="1">
    <source>
        <dbReference type="ARBA" id="ARBA00001974"/>
    </source>
</evidence>
<dbReference type="SUPFAM" id="SSF55103">
    <property type="entry name" value="FAD-linked oxidases, C-terminal domain"/>
    <property type="match status" value="1"/>
</dbReference>
<evidence type="ECO:0000256" key="5">
    <source>
        <dbReference type="HAMAP-Rule" id="MF_02092"/>
    </source>
</evidence>
<dbReference type="GO" id="GO:0102029">
    <property type="term" value="F:D-lactate dehydrogenase (quinone) activity"/>
    <property type="evidence" value="ECO:0007669"/>
    <property type="project" value="UniProtKB-EC"/>
</dbReference>
<organism evidence="8 9">
    <name type="scientific">Corynebacterium casei UCMA 3821</name>
    <dbReference type="NCBI Taxonomy" id="1110505"/>
    <lineage>
        <taxon>Bacteria</taxon>
        <taxon>Bacillati</taxon>
        <taxon>Actinomycetota</taxon>
        <taxon>Actinomycetes</taxon>
        <taxon>Mycobacteriales</taxon>
        <taxon>Corynebacteriaceae</taxon>
        <taxon>Corynebacterium</taxon>
    </lineage>
</organism>
<protein>
    <recommendedName>
        <fullName evidence="5">Quinone-dependent D-lactate dehydrogenase</fullName>
        <ecNumber evidence="5">1.1.5.12</ecNumber>
    </recommendedName>
    <alternativeName>
        <fullName evidence="5">D-lactate dehydrogenase</fullName>
        <shortName evidence="5">D-LDH</shortName>
    </alternativeName>
</protein>
<dbReference type="InterPro" id="IPR016164">
    <property type="entry name" value="FAD-linked_Oxase-like_C"/>
</dbReference>
<feature type="binding site" evidence="5 6">
    <location>
        <position position="175"/>
    </location>
    <ligand>
        <name>FAD</name>
        <dbReference type="ChEBI" id="CHEBI:57692"/>
    </ligand>
</feature>
<keyword evidence="2 5" id="KW-0285">Flavoprotein</keyword>
<dbReference type="Gene3D" id="3.30.70.610">
    <property type="entry name" value="D-lactate dehydrogenase, cap domain, subdomain 1"/>
    <property type="match status" value="2"/>
</dbReference>
<dbReference type="PROSITE" id="PS51387">
    <property type="entry name" value="FAD_PCMH"/>
    <property type="match status" value="1"/>
</dbReference>
<dbReference type="GO" id="GO:0071949">
    <property type="term" value="F:FAD binding"/>
    <property type="evidence" value="ECO:0007669"/>
    <property type="project" value="InterPro"/>
</dbReference>
<gene>
    <name evidence="5 8" type="primary">dld</name>
    <name evidence="8" type="ORF">CCAS_09200</name>
</gene>
<dbReference type="InterPro" id="IPR016172">
    <property type="entry name" value="D-lactate_DH_C-sub1"/>
</dbReference>
<reference evidence="8 9" key="1">
    <citation type="journal article" date="2012" name="J. Bacteriol.">
        <title>Genome Sequence of Corynebacterium casei UCMA 3821, Isolated from a Smear-Ripened Cheese.</title>
        <authorList>
            <person name="Monnet C."/>
            <person name="Loux V."/>
            <person name="Bento P."/>
            <person name="Gibrat J.F."/>
            <person name="Straub C."/>
            <person name="Bonnarme P."/>
            <person name="Landaud S."/>
            <person name="Irlinger F."/>
        </authorList>
    </citation>
    <scope>NUCLEOTIDE SEQUENCE [LARGE SCALE GENOMIC DNA]</scope>
    <source>
        <strain evidence="8 9">UCMA 3821</strain>
    </source>
</reference>
<evidence type="ECO:0000256" key="3">
    <source>
        <dbReference type="ARBA" id="ARBA00022827"/>
    </source>
</evidence>
<sequence length="601" mass="66960">MNDRGLARTKATSPQHHDALVMQLNIGSLEMTQPGQTTTTSHEAIDAFKRIVGDEHVLTSERATMPFSKGYRFGGGPVFAVVRPGTLVEMWRALQVSVDNNLIVIPQASNTGLTGGSGPGFQDYDRPIVIISTHRIDEVHLINDAREAISLAGTPLTHLTDALAKHQREPHSVIGSTSIGASVIGGIANNSGGSQIRKGPAFTREAIFARVNDDGKVELVNHLGISLGDDPEVALDRLQRGEWSPEDVTPAPEDSNETEYAEHLRKIVPSPARYNANPEYLFEASGSAGKLMVFAVRTRTFPREVHPTVLYIGTNNTHELEEIRRLFLEADMPLPISGEYMGRSAFDLAEKYGKDTFVFLKFMSPALQTRMFSFKTWANGLFSKIPGIGPTFADTVSQAMFSVLPNQLPKRMMEYRNRFEHHLLLTVSESQKAASEKMLKEFFAEPEHTGEFFICTSDEEKSASLNRFGAASAATRYAALKRRHIAGLIPIDVALRRDDWNWLEVLPEEIDDQLEVKAYYGHFFCHVMHQDYVAKQGVDPEALHDRIQHLLEERGAKLPAEHNYGRIYKLPESMEEHFKELDPTNTFNAGIGGTSPHKDWA</sequence>
<keyword evidence="5" id="KW-0472">Membrane</keyword>
<proteinExistence type="inferred from homology"/>
<evidence type="ECO:0000259" key="7">
    <source>
        <dbReference type="PROSITE" id="PS51387"/>
    </source>
</evidence>
<dbReference type="GO" id="GO:0004458">
    <property type="term" value="F:D-lactate dehydrogenase (cytochrome) activity"/>
    <property type="evidence" value="ECO:0007669"/>
    <property type="project" value="UniProtKB-UniRule"/>
</dbReference>
<feature type="binding site" evidence="5 6">
    <location>
        <position position="182"/>
    </location>
    <ligand>
        <name>FAD</name>
        <dbReference type="ChEBI" id="CHEBI:57692"/>
    </ligand>
</feature>
<dbReference type="InterPro" id="IPR016167">
    <property type="entry name" value="FAD-bd_PCMH_sub1"/>
</dbReference>
<comment type="similarity">
    <text evidence="5">Belongs to the quinone-dependent D-lactate dehydrogenase family.</text>
</comment>
<keyword evidence="3 5" id="KW-0274">FAD</keyword>
<dbReference type="GO" id="GO:0031234">
    <property type="term" value="C:extrinsic component of cytoplasmic side of plasma membrane"/>
    <property type="evidence" value="ECO:0007669"/>
    <property type="project" value="UniProtKB-UniRule"/>
</dbReference>
<dbReference type="PANTHER" id="PTHR43716">
    <property type="entry name" value="D-2-HYDROXYGLUTARATE DEHYDROGENASE, MITOCHONDRIAL"/>
    <property type="match status" value="1"/>
</dbReference>
<dbReference type="PIRSF" id="PIRSF000101">
    <property type="entry name" value="D-lactate_dh"/>
    <property type="match status" value="1"/>
</dbReference>
<dbReference type="EC" id="1.1.5.12" evidence="5"/>
<feature type="binding site" evidence="6">
    <location>
        <position position="288"/>
    </location>
    <ligand>
        <name>FAD</name>
        <dbReference type="ChEBI" id="CHEBI:57692"/>
    </ligand>
</feature>
<name>G7HYS9_9CORY</name>
<dbReference type="Pfam" id="PF09330">
    <property type="entry name" value="Lact-deh-memb"/>
    <property type="match status" value="1"/>
</dbReference>
<dbReference type="GO" id="GO:0022904">
    <property type="term" value="P:respiratory electron transport chain"/>
    <property type="evidence" value="ECO:0007669"/>
    <property type="project" value="InterPro"/>
</dbReference>
<accession>G7HYS9</accession>
<dbReference type="Gene3D" id="3.30.43.10">
    <property type="entry name" value="Uridine Diphospho-n-acetylenolpyruvylglucosamine Reductase, domain 2"/>
    <property type="match status" value="1"/>
</dbReference>
<keyword evidence="4 5" id="KW-0560">Oxidoreductase</keyword>
<feature type="binding site" evidence="5 6">
    <location>
        <begin position="116"/>
        <end position="117"/>
    </location>
    <ligand>
        <name>FAD</name>
        <dbReference type="ChEBI" id="CHEBI:57692"/>
    </ligand>
</feature>
<evidence type="ECO:0000313" key="8">
    <source>
        <dbReference type="EMBL" id="CCE55344.1"/>
    </source>
</evidence>
<keyword evidence="5" id="KW-0874">Quinone</keyword>
<dbReference type="PANTHER" id="PTHR43716:SF1">
    <property type="entry name" value="D-2-HYDROXYGLUTARATE DEHYDROGENASE, MITOCHONDRIAL"/>
    <property type="match status" value="1"/>
</dbReference>
<comment type="function">
    <text evidence="5">Catalyzes the oxidation of D-lactate to pyruvate.</text>
</comment>
<dbReference type="GO" id="GO:0055085">
    <property type="term" value="P:transmembrane transport"/>
    <property type="evidence" value="ECO:0007669"/>
    <property type="project" value="InterPro"/>
</dbReference>
<keyword evidence="5" id="KW-1003">Cell membrane</keyword>
<dbReference type="InterPro" id="IPR016166">
    <property type="entry name" value="FAD-bd_PCMH"/>
</dbReference>
<dbReference type="GO" id="GO:0048038">
    <property type="term" value="F:quinone binding"/>
    <property type="evidence" value="ECO:0007669"/>
    <property type="project" value="UniProtKB-KW"/>
</dbReference>
<feature type="binding site" evidence="5 6">
    <location>
        <begin position="108"/>
        <end position="112"/>
    </location>
    <ligand>
        <name>FAD</name>
        <dbReference type="ChEBI" id="CHEBI:57692"/>
    </ligand>
</feature>
<dbReference type="Gene3D" id="3.30.1370.20">
    <property type="entry name" value="D-lactate dehydrogenase, cap domain, subdomain 2"/>
    <property type="match status" value="1"/>
</dbReference>
<dbReference type="GO" id="GO:0006089">
    <property type="term" value="P:lactate metabolic process"/>
    <property type="evidence" value="ECO:0007669"/>
    <property type="project" value="UniProtKB-UniRule"/>
</dbReference>
<evidence type="ECO:0000256" key="4">
    <source>
        <dbReference type="ARBA" id="ARBA00023002"/>
    </source>
</evidence>
<dbReference type="HAMAP" id="MF_02092">
    <property type="entry name" value="DLDH_Dld"/>
    <property type="match status" value="1"/>
</dbReference>
<comment type="subcellular location">
    <subcellularLocation>
        <location evidence="5">Cell membrane</location>
        <topology evidence="5">Peripheral membrane protein</topology>
        <orientation evidence="5">Cytoplasmic side</orientation>
    </subcellularLocation>
</comment>
<dbReference type="InterPro" id="IPR016173">
    <property type="entry name" value="D-lactate_DH_C-sub2"/>
</dbReference>
<dbReference type="Proteomes" id="UP000004840">
    <property type="component" value="Unassembled WGS sequence"/>
</dbReference>
<comment type="cofactor">
    <cofactor evidence="1 5 6">
        <name>FAD</name>
        <dbReference type="ChEBI" id="CHEBI:57692"/>
    </cofactor>
</comment>
<dbReference type="InterPro" id="IPR036318">
    <property type="entry name" value="FAD-bd_PCMH-like_sf"/>
</dbReference>
<dbReference type="InterPro" id="IPR051264">
    <property type="entry name" value="FAD-oxidored/transferase_4"/>
</dbReference>
<dbReference type="Pfam" id="PF01565">
    <property type="entry name" value="FAD_binding_4"/>
    <property type="match status" value="1"/>
</dbReference>
<dbReference type="InterPro" id="IPR012256">
    <property type="entry name" value="D_lactate_DH"/>
</dbReference>
<feature type="binding site" evidence="5 6">
    <location>
        <position position="293"/>
    </location>
    <ligand>
        <name>FAD</name>
        <dbReference type="ChEBI" id="CHEBI:57692"/>
    </ligand>
</feature>
<feature type="domain" description="FAD-binding PCMH-type" evidence="7">
    <location>
        <begin position="74"/>
        <end position="303"/>
    </location>
</feature>
<dbReference type="InterPro" id="IPR015409">
    <property type="entry name" value="Lactate_DH_C"/>
</dbReference>
<comment type="catalytic activity">
    <reaction evidence="5">
        <text>(R)-lactate + a quinone = a quinol + pyruvate</text>
        <dbReference type="Rhea" id="RHEA:51468"/>
        <dbReference type="ChEBI" id="CHEBI:15361"/>
        <dbReference type="ChEBI" id="CHEBI:16004"/>
        <dbReference type="ChEBI" id="CHEBI:24646"/>
        <dbReference type="ChEBI" id="CHEBI:132124"/>
        <dbReference type="EC" id="1.1.5.12"/>
    </reaction>
</comment>